<dbReference type="GO" id="GO:0008270">
    <property type="term" value="F:zinc ion binding"/>
    <property type="evidence" value="ECO:0007669"/>
    <property type="project" value="UniProtKB-KW"/>
</dbReference>
<comment type="subcellular location">
    <subcellularLocation>
        <location evidence="1">Nucleus</location>
    </subcellularLocation>
</comment>
<dbReference type="PROSITE" id="PS00028">
    <property type="entry name" value="ZINC_FINGER_C2H2_1"/>
    <property type="match status" value="2"/>
</dbReference>
<feature type="compositionally biased region" description="Acidic residues" evidence="8">
    <location>
        <begin position="211"/>
        <end position="222"/>
    </location>
</feature>
<protein>
    <submittedName>
        <fullName evidence="12">Zinc finger protein lin-13 (inferred by orthology to a C. elegans protein)</fullName>
    </submittedName>
</protein>
<reference evidence="12" key="1">
    <citation type="submission" date="2017-02" db="UniProtKB">
        <authorList>
            <consortium name="WormBaseParasite"/>
        </authorList>
    </citation>
    <scope>IDENTIFICATION</scope>
</reference>
<dbReference type="PROSITE" id="PS50157">
    <property type="entry name" value="ZINC_FINGER_C2H2_2"/>
    <property type="match status" value="1"/>
</dbReference>
<evidence type="ECO:0000256" key="4">
    <source>
        <dbReference type="ARBA" id="ARBA00022771"/>
    </source>
</evidence>
<evidence type="ECO:0000256" key="5">
    <source>
        <dbReference type="ARBA" id="ARBA00022833"/>
    </source>
</evidence>
<keyword evidence="2" id="KW-0479">Metal-binding</keyword>
<organism evidence="12">
    <name type="scientific">Nippostrongylus brasiliensis</name>
    <name type="common">Rat hookworm</name>
    <dbReference type="NCBI Taxonomy" id="27835"/>
    <lineage>
        <taxon>Eukaryota</taxon>
        <taxon>Metazoa</taxon>
        <taxon>Ecdysozoa</taxon>
        <taxon>Nematoda</taxon>
        <taxon>Chromadorea</taxon>
        <taxon>Rhabditida</taxon>
        <taxon>Rhabditina</taxon>
        <taxon>Rhabditomorpha</taxon>
        <taxon>Strongyloidea</taxon>
        <taxon>Heligmosomidae</taxon>
        <taxon>Nippostrongylus</taxon>
    </lineage>
</organism>
<keyword evidence="11" id="KW-1185">Reference proteome</keyword>
<keyword evidence="6" id="KW-0539">Nucleus</keyword>
<dbReference type="Proteomes" id="UP000271162">
    <property type="component" value="Unassembled WGS sequence"/>
</dbReference>
<evidence type="ECO:0000256" key="2">
    <source>
        <dbReference type="ARBA" id="ARBA00022723"/>
    </source>
</evidence>
<name>A0A0N4XFI0_NIPBR</name>
<keyword evidence="4 7" id="KW-0863">Zinc-finger</keyword>
<evidence type="ECO:0000256" key="8">
    <source>
        <dbReference type="SAM" id="MobiDB-lite"/>
    </source>
</evidence>
<accession>A0A0N4XFI0</accession>
<dbReference type="AlphaFoldDB" id="A0A0N4XFI0"/>
<gene>
    <name evidence="10" type="ORF">NBR_LOCUS1283</name>
</gene>
<sequence length="756" mass="84800">MKVAYMFVVCSDCGLWLPIRVNYPADRLPKAWCFFATVIENHSCKRLVPLIIYMADLMDVPSRDARVLIQFLPSFIKNFPYTCEECGIEAFTTPDEMDLHFQKVHHIRYKCTKCGECSGTELFHKAHLSSHLSDSLLLADYLRTSCTFHPPPHCRDAPPVVGSDKRCPASGGSTSSFTPGLLHHDLVSHCEEMADMKILNSLENAKVAALSEEEASDEDEDDGSGKHRADAAYEDYDYSRLEDSAEGKEAKKFFTKRISLPISACMELLSGNLFLKRFMYCTVCNTIVTTQTGIDTHSKSKCGVEGMVSLYCPPAPVDSVIECPTCSVELCSISALRGHMAIHHGVHVEYRNGKQGGFTFESDASLQELASRYPDQRSAVSRDTDNALWLRYGVLQPKSQFDMQLKLAKKGIRVTSLERKDSPGSTLDVARRGGVHRNNIYVRHTTFPPLEPKTVADALNKDHQPSVQVAQGINQQYIKPFVLVNNMLRCKFCAHQTSTPQAMRDHLQSNHVLVCRACGNGFAHREALTRHGKMGRYASVKNISADCGVCRKRMSLANAYLHLFREHLSSIVYGTVSGQVYPEHQNLHVDEYLDNTAAKDSVVYAAGVDQPPQPPPPDRNAREVVIYKRPSASPLKITCACYLCGMEMVSLEQLSRHLDRHSESWTRCPFCQDPVPISSHEAMKAHLMQKHMEKRDGSLVSFSLHLWRMAFLDFEIVAKISALLGFKLASRDIYCCIRLLTNYLPFFSSFCCAPSR</sequence>
<reference evidence="10 11" key="2">
    <citation type="submission" date="2018-11" db="EMBL/GenBank/DDBJ databases">
        <authorList>
            <consortium name="Pathogen Informatics"/>
        </authorList>
    </citation>
    <scope>NUCLEOTIDE SEQUENCE [LARGE SCALE GENOMIC DNA]</scope>
</reference>
<evidence type="ECO:0000259" key="9">
    <source>
        <dbReference type="PROSITE" id="PS50157"/>
    </source>
</evidence>
<dbReference type="STRING" id="27835.A0A0N4XFI0"/>
<dbReference type="GO" id="GO:0005634">
    <property type="term" value="C:nucleus"/>
    <property type="evidence" value="ECO:0007669"/>
    <property type="project" value="UniProtKB-SubCell"/>
</dbReference>
<dbReference type="SMART" id="SM00355">
    <property type="entry name" value="ZnF_C2H2"/>
    <property type="match status" value="6"/>
</dbReference>
<feature type="region of interest" description="Disordered" evidence="8">
    <location>
        <begin position="209"/>
        <end position="229"/>
    </location>
</feature>
<keyword evidence="3" id="KW-0677">Repeat</keyword>
<evidence type="ECO:0000313" key="11">
    <source>
        <dbReference type="Proteomes" id="UP000271162"/>
    </source>
</evidence>
<evidence type="ECO:0000256" key="3">
    <source>
        <dbReference type="ARBA" id="ARBA00022737"/>
    </source>
</evidence>
<dbReference type="PANTHER" id="PTHR24406">
    <property type="entry name" value="TRANSCRIPTIONAL REPRESSOR CTCFL-RELATED"/>
    <property type="match status" value="1"/>
</dbReference>
<dbReference type="InterPro" id="IPR050888">
    <property type="entry name" value="ZnF_C2H2-type_TF"/>
</dbReference>
<proteinExistence type="predicted"/>
<evidence type="ECO:0000256" key="6">
    <source>
        <dbReference type="ARBA" id="ARBA00023242"/>
    </source>
</evidence>
<dbReference type="WBParaSite" id="NBR_0000128201-mRNA-1">
    <property type="protein sequence ID" value="NBR_0000128201-mRNA-1"/>
    <property type="gene ID" value="NBR_0000128201"/>
</dbReference>
<keyword evidence="5" id="KW-0862">Zinc</keyword>
<feature type="domain" description="C2H2-type" evidence="9">
    <location>
        <begin position="513"/>
        <end position="542"/>
    </location>
</feature>
<dbReference type="InterPro" id="IPR013087">
    <property type="entry name" value="Znf_C2H2_type"/>
</dbReference>
<evidence type="ECO:0000313" key="12">
    <source>
        <dbReference type="WBParaSite" id="NBR_0000128201-mRNA-1"/>
    </source>
</evidence>
<evidence type="ECO:0000313" key="10">
    <source>
        <dbReference type="EMBL" id="VDL64634.1"/>
    </source>
</evidence>
<evidence type="ECO:0000256" key="7">
    <source>
        <dbReference type="PROSITE-ProRule" id="PRU00042"/>
    </source>
</evidence>
<evidence type="ECO:0000256" key="1">
    <source>
        <dbReference type="ARBA" id="ARBA00004123"/>
    </source>
</evidence>
<dbReference type="EMBL" id="UYSL01000945">
    <property type="protein sequence ID" value="VDL64634.1"/>
    <property type="molecule type" value="Genomic_DNA"/>
</dbReference>